<name>A0A1E3H355_9HYPH</name>
<dbReference type="PANTHER" id="PTHR30033:SF1">
    <property type="entry name" value="FLAGELLAR HOOK-ASSOCIATED PROTEIN 1"/>
    <property type="match status" value="1"/>
</dbReference>
<dbReference type="InterPro" id="IPR019776">
    <property type="entry name" value="Flagellar_basal_body_rod_CS"/>
</dbReference>
<gene>
    <name evidence="11" type="primary">flgK</name>
    <name evidence="11" type="ORF">A6302_01927</name>
</gene>
<dbReference type="GO" id="GO:0005576">
    <property type="term" value="C:extracellular region"/>
    <property type="evidence" value="ECO:0007669"/>
    <property type="project" value="UniProtKB-SubCell"/>
</dbReference>
<dbReference type="GO" id="GO:0005198">
    <property type="term" value="F:structural molecule activity"/>
    <property type="evidence" value="ECO:0007669"/>
    <property type="project" value="InterPro"/>
</dbReference>
<feature type="region of interest" description="Disordered" evidence="8">
    <location>
        <begin position="551"/>
        <end position="604"/>
    </location>
</feature>
<dbReference type="InterPro" id="IPR001444">
    <property type="entry name" value="Flag_bb_rod_N"/>
</dbReference>
<keyword evidence="7" id="KW-0175">Coiled coil</keyword>
<keyword evidence="11" id="KW-0282">Flagellum</keyword>
<sequence length="604" mass="62515">MSITSALRTSLSGLSVNQRELEVVANNIANASTVGYTRKTLETSANVSGGKTYGVSVTALNRELNVQVQKQWRTSVAASEYSGIRSDMMTRLDALYGEPGSESSMSAIFSAFTSSIEALATSPESTTTRTTAVAAAGNLATSINQLSDQIQSLRNEAESGIAQAVEEANALLQRIETLDKQIVAASAGSLSPVALMDQRDAAVDSLSRLMDVRVSEEANNKITISTIGGAQLYGAEAATLKFDQHGVIDAKSTWSADADERTVGTVTLVGNDGYSVDLFADGAIRSGSIAAYKSLRDDTLVEAQTQLDELASQMILALSNRTEAGTAVTSGAQAGFDLDTSALLEGNTMTLTFDDNGTARTFSFVATDGAATVDNDYTADPSDTVVGIDISGGAGSIATQIAAALGSSFTVSNPSGDTVRILDDGAADTIDITGFDASVTVTDEQSGDAAFALFVDGGASGGAYTGLIDGEDQRQGLAARLRVNSAVRADPALMVNYSATTAPSDSTRPAAILEALTNTNVTFSGEGTGIGSKSTPFVGTIDDYLAQIISTQAPRPARPRASPTASRSSPPTSPSATTIPARSTSTRRWRGSSNCRWPTRPTPA</sequence>
<feature type="compositionally biased region" description="Low complexity" evidence="8">
    <location>
        <begin position="553"/>
        <end position="584"/>
    </location>
</feature>
<comment type="similarity">
    <text evidence="3">Belongs to the flagella basal body rod proteins family.</text>
</comment>
<keyword evidence="6" id="KW-0975">Bacterial flagellum</keyword>
<evidence type="ECO:0000313" key="11">
    <source>
        <dbReference type="EMBL" id="ODN70767.1"/>
    </source>
</evidence>
<dbReference type="NCBIfam" id="TIGR02492">
    <property type="entry name" value="flgK_ends"/>
    <property type="match status" value="1"/>
</dbReference>
<keyword evidence="12" id="KW-1185">Reference proteome</keyword>
<keyword evidence="5" id="KW-0964">Secreted</keyword>
<evidence type="ECO:0000259" key="10">
    <source>
        <dbReference type="Pfam" id="PF22638"/>
    </source>
</evidence>
<dbReference type="AlphaFoldDB" id="A0A1E3H355"/>
<dbReference type="GO" id="GO:0009425">
    <property type="term" value="C:bacterial-type flagellum basal body"/>
    <property type="evidence" value="ECO:0007669"/>
    <property type="project" value="UniProtKB-SubCell"/>
</dbReference>
<feature type="domain" description="Flagellar hook-associated protein FlgK helical" evidence="10">
    <location>
        <begin position="89"/>
        <end position="329"/>
    </location>
</feature>
<dbReference type="Pfam" id="PF22638">
    <property type="entry name" value="FlgK_D1"/>
    <property type="match status" value="1"/>
</dbReference>
<keyword evidence="11" id="KW-0969">Cilium</keyword>
<organism evidence="11 12">
    <name type="scientific">Methylobrevis pamukkalensis</name>
    <dbReference type="NCBI Taxonomy" id="1439726"/>
    <lineage>
        <taxon>Bacteria</taxon>
        <taxon>Pseudomonadati</taxon>
        <taxon>Pseudomonadota</taxon>
        <taxon>Alphaproteobacteria</taxon>
        <taxon>Hyphomicrobiales</taxon>
        <taxon>Pleomorphomonadaceae</taxon>
        <taxon>Methylobrevis</taxon>
    </lineage>
</organism>
<feature type="domain" description="Flagellar basal body rod protein N-terminal" evidence="9">
    <location>
        <begin position="7"/>
        <end position="37"/>
    </location>
</feature>
<comment type="caution">
    <text evidence="11">The sequence shown here is derived from an EMBL/GenBank/DDBJ whole genome shotgun (WGS) entry which is preliminary data.</text>
</comment>
<dbReference type="InterPro" id="IPR053927">
    <property type="entry name" value="FlgK_helical"/>
</dbReference>
<feature type="coiled-coil region" evidence="7">
    <location>
        <begin position="136"/>
        <end position="181"/>
    </location>
</feature>
<evidence type="ECO:0000313" key="12">
    <source>
        <dbReference type="Proteomes" id="UP000094622"/>
    </source>
</evidence>
<evidence type="ECO:0000256" key="5">
    <source>
        <dbReference type="ARBA" id="ARBA00022525"/>
    </source>
</evidence>
<dbReference type="Pfam" id="PF00460">
    <property type="entry name" value="Flg_bb_rod"/>
    <property type="match status" value="1"/>
</dbReference>
<evidence type="ECO:0000256" key="3">
    <source>
        <dbReference type="ARBA" id="ARBA00009677"/>
    </source>
</evidence>
<evidence type="ECO:0000256" key="6">
    <source>
        <dbReference type="ARBA" id="ARBA00023143"/>
    </source>
</evidence>
<dbReference type="RefSeq" id="WP_083255628.1">
    <property type="nucleotide sequence ID" value="NZ_MCRJ01000040.1"/>
</dbReference>
<evidence type="ECO:0000256" key="2">
    <source>
        <dbReference type="ARBA" id="ARBA00004613"/>
    </source>
</evidence>
<comment type="subcellular location">
    <subcellularLocation>
        <location evidence="1">Bacterial flagellum basal body</location>
    </subcellularLocation>
    <subcellularLocation>
        <location evidence="2">Secreted</location>
    </subcellularLocation>
</comment>
<dbReference type="Proteomes" id="UP000094622">
    <property type="component" value="Unassembled WGS sequence"/>
</dbReference>
<proteinExistence type="inferred from homology"/>
<dbReference type="InterPro" id="IPR002371">
    <property type="entry name" value="FlgK"/>
</dbReference>
<evidence type="ECO:0000256" key="8">
    <source>
        <dbReference type="SAM" id="MobiDB-lite"/>
    </source>
</evidence>
<keyword evidence="11" id="KW-0966">Cell projection</keyword>
<accession>A0A1E3H355</accession>
<dbReference type="OrthoDB" id="7181295at2"/>
<dbReference type="GO" id="GO:0044780">
    <property type="term" value="P:bacterial-type flagellum assembly"/>
    <property type="evidence" value="ECO:0007669"/>
    <property type="project" value="InterPro"/>
</dbReference>
<protein>
    <recommendedName>
        <fullName evidence="4">Flagellar hook-associated protein 1</fullName>
    </recommendedName>
</protein>
<evidence type="ECO:0000256" key="4">
    <source>
        <dbReference type="ARBA" id="ARBA00016244"/>
    </source>
</evidence>
<evidence type="ECO:0000256" key="7">
    <source>
        <dbReference type="SAM" id="Coils"/>
    </source>
</evidence>
<evidence type="ECO:0000256" key="1">
    <source>
        <dbReference type="ARBA" id="ARBA00004117"/>
    </source>
</evidence>
<dbReference type="PANTHER" id="PTHR30033">
    <property type="entry name" value="FLAGELLAR HOOK-ASSOCIATED PROTEIN 1"/>
    <property type="match status" value="1"/>
</dbReference>
<dbReference type="GO" id="GO:0009424">
    <property type="term" value="C:bacterial-type flagellum hook"/>
    <property type="evidence" value="ECO:0007669"/>
    <property type="project" value="InterPro"/>
</dbReference>
<evidence type="ECO:0000259" key="9">
    <source>
        <dbReference type="Pfam" id="PF00460"/>
    </source>
</evidence>
<reference evidence="11 12" key="1">
    <citation type="submission" date="2016-07" db="EMBL/GenBank/DDBJ databases">
        <title>Draft Genome Sequence of Methylobrevis pamukkalensis PK2.</title>
        <authorList>
            <person name="Vasilenko O.V."/>
            <person name="Doronina N.V."/>
            <person name="Shmareva M.N."/>
            <person name="Tarlachkov S.V."/>
            <person name="Mustakhimov I."/>
            <person name="Trotsenko Y.A."/>
        </authorList>
    </citation>
    <scope>NUCLEOTIDE SEQUENCE [LARGE SCALE GENOMIC DNA]</scope>
    <source>
        <strain evidence="11 12">PK2</strain>
    </source>
</reference>
<dbReference type="EMBL" id="MCRJ01000040">
    <property type="protein sequence ID" value="ODN70767.1"/>
    <property type="molecule type" value="Genomic_DNA"/>
</dbReference>
<dbReference type="PROSITE" id="PS00588">
    <property type="entry name" value="FLAGELLA_BB_ROD"/>
    <property type="match status" value="1"/>
</dbReference>